<sequence>MSPSIPGLALLNFSINNSWSDVELVRFLAERKAADSLPENVMVGMDFSLLEPRNSDDQHSPMNGENTIVETQTGYWKSVDTVRIPTSTSIVGVKVTLDHYEGQAPSGKRTGWVMNEYLVEQNDEANLPQDYKNLCTIFFQGDKKVNAGDKQISLDANVPSERQESYLQYLAELEEQNVASNPQAVSENEKNVSSSKGRDRQKTIAADDQSVNYSSSSEGYIELNDLLSSDASASTSEYSSRRTVISEDYFDSDAFLREIMKDHKTNDEEHRDSKLSIAAPSKSDRVVISPPEQGFVNNLDSHATIAGDSPQKSVQSDKGQIFTDSCFNSVKSEMRMAVVSDYHQILSFVNFYCTIFCDSHTLIKVLFVVVNLGLAFSTRVIDNGGWGSSFPM</sequence>
<dbReference type="Proteomes" id="UP000032180">
    <property type="component" value="Chromosome 10"/>
</dbReference>
<organism evidence="7 8">
    <name type="scientific">Leersia perrieri</name>
    <dbReference type="NCBI Taxonomy" id="77586"/>
    <lineage>
        <taxon>Eukaryota</taxon>
        <taxon>Viridiplantae</taxon>
        <taxon>Streptophyta</taxon>
        <taxon>Embryophyta</taxon>
        <taxon>Tracheophyta</taxon>
        <taxon>Spermatophyta</taxon>
        <taxon>Magnoliopsida</taxon>
        <taxon>Liliopsida</taxon>
        <taxon>Poales</taxon>
        <taxon>Poaceae</taxon>
        <taxon>BOP clade</taxon>
        <taxon>Oryzoideae</taxon>
        <taxon>Oryzeae</taxon>
        <taxon>Oryzinae</taxon>
        <taxon>Leersia</taxon>
    </lineage>
</organism>
<keyword evidence="3" id="KW-0804">Transcription</keyword>
<evidence type="ECO:0000256" key="3">
    <source>
        <dbReference type="ARBA" id="ARBA00023163"/>
    </source>
</evidence>
<dbReference type="HOGENOM" id="CLU_702818_0_0_1"/>
<dbReference type="AlphaFoldDB" id="A0A0D9XIV9"/>
<dbReference type="Pfam" id="PF02365">
    <property type="entry name" value="NAM"/>
    <property type="match status" value="1"/>
</dbReference>
<dbReference type="EnsemblPlants" id="LPERR10G04870.1">
    <property type="protein sequence ID" value="LPERR10G04870.1"/>
    <property type="gene ID" value="LPERR10G04870"/>
</dbReference>
<dbReference type="SUPFAM" id="SSF101941">
    <property type="entry name" value="NAC domain"/>
    <property type="match status" value="1"/>
</dbReference>
<dbReference type="InterPro" id="IPR036093">
    <property type="entry name" value="NAC_dom_sf"/>
</dbReference>
<dbReference type="GO" id="GO:0003677">
    <property type="term" value="F:DNA binding"/>
    <property type="evidence" value="ECO:0007669"/>
    <property type="project" value="UniProtKB-KW"/>
</dbReference>
<reference evidence="7 8" key="1">
    <citation type="submission" date="2012-08" db="EMBL/GenBank/DDBJ databases">
        <title>Oryza genome evolution.</title>
        <authorList>
            <person name="Wing R.A."/>
        </authorList>
    </citation>
    <scope>NUCLEOTIDE SEQUENCE</scope>
</reference>
<keyword evidence="8" id="KW-1185">Reference proteome</keyword>
<proteinExistence type="predicted"/>
<protein>
    <recommendedName>
        <fullName evidence="6">NAC domain-containing protein</fullName>
    </recommendedName>
</protein>
<evidence type="ECO:0000256" key="4">
    <source>
        <dbReference type="ARBA" id="ARBA00023242"/>
    </source>
</evidence>
<feature type="region of interest" description="Disordered" evidence="5">
    <location>
        <begin position="178"/>
        <end position="215"/>
    </location>
</feature>
<evidence type="ECO:0000256" key="1">
    <source>
        <dbReference type="ARBA" id="ARBA00023015"/>
    </source>
</evidence>
<evidence type="ECO:0000256" key="2">
    <source>
        <dbReference type="ARBA" id="ARBA00023125"/>
    </source>
</evidence>
<dbReference type="Gramene" id="LPERR10G04870.1">
    <property type="protein sequence ID" value="LPERR10G04870.1"/>
    <property type="gene ID" value="LPERR10G04870"/>
</dbReference>
<dbReference type="PANTHER" id="PTHR31744">
    <property type="entry name" value="PROTEIN CUP-SHAPED COTYLEDON 2-RELATED"/>
    <property type="match status" value="1"/>
</dbReference>
<reference evidence="7" key="3">
    <citation type="submission" date="2015-04" db="UniProtKB">
        <authorList>
            <consortium name="EnsemblPlants"/>
        </authorList>
    </citation>
    <scope>IDENTIFICATION</scope>
</reference>
<evidence type="ECO:0000313" key="8">
    <source>
        <dbReference type="Proteomes" id="UP000032180"/>
    </source>
</evidence>
<keyword evidence="2" id="KW-0238">DNA-binding</keyword>
<feature type="compositionally biased region" description="Polar residues" evidence="5">
    <location>
        <begin position="178"/>
        <end position="195"/>
    </location>
</feature>
<feature type="domain" description="NAC" evidence="6">
    <location>
        <begin position="11"/>
        <end position="140"/>
    </location>
</feature>
<dbReference type="PROSITE" id="PS51005">
    <property type="entry name" value="NAC"/>
    <property type="match status" value="1"/>
</dbReference>
<name>A0A0D9XIV9_9ORYZ</name>
<keyword evidence="1" id="KW-0805">Transcription regulation</keyword>
<dbReference type="eggNOG" id="ENOG502RXX2">
    <property type="taxonomic scope" value="Eukaryota"/>
</dbReference>
<evidence type="ECO:0000259" key="6">
    <source>
        <dbReference type="PROSITE" id="PS51005"/>
    </source>
</evidence>
<keyword evidence="4" id="KW-0539">Nucleus</keyword>
<accession>A0A0D9XIV9</accession>
<reference evidence="8" key="2">
    <citation type="submission" date="2013-12" db="EMBL/GenBank/DDBJ databases">
        <authorList>
            <person name="Yu Y."/>
            <person name="Lee S."/>
            <person name="de Baynast K."/>
            <person name="Wissotski M."/>
            <person name="Liu L."/>
            <person name="Talag J."/>
            <person name="Goicoechea J."/>
            <person name="Angelova A."/>
            <person name="Jetty R."/>
            <person name="Kudrna D."/>
            <person name="Golser W."/>
            <person name="Rivera L."/>
            <person name="Zhang J."/>
            <person name="Wing R."/>
        </authorList>
    </citation>
    <scope>NUCLEOTIDE SEQUENCE</scope>
</reference>
<evidence type="ECO:0000256" key="5">
    <source>
        <dbReference type="SAM" id="MobiDB-lite"/>
    </source>
</evidence>
<dbReference type="GO" id="GO:0006355">
    <property type="term" value="P:regulation of DNA-templated transcription"/>
    <property type="evidence" value="ECO:0007669"/>
    <property type="project" value="InterPro"/>
</dbReference>
<dbReference type="Gene3D" id="2.170.150.80">
    <property type="entry name" value="NAC domain"/>
    <property type="match status" value="1"/>
</dbReference>
<evidence type="ECO:0000313" key="7">
    <source>
        <dbReference type="EnsemblPlants" id="LPERR10G04870.1"/>
    </source>
</evidence>
<dbReference type="InterPro" id="IPR003441">
    <property type="entry name" value="NAC-dom"/>
</dbReference>